<dbReference type="SUPFAM" id="SSF53271">
    <property type="entry name" value="PRTase-like"/>
    <property type="match status" value="1"/>
</dbReference>
<dbReference type="OrthoDB" id="1663315at2"/>
<proteinExistence type="predicted"/>
<dbReference type="InterPro" id="IPR029057">
    <property type="entry name" value="PRTase-like"/>
</dbReference>
<evidence type="ECO:0000313" key="3">
    <source>
        <dbReference type="EMBL" id="ARU54687.1"/>
    </source>
</evidence>
<keyword evidence="4" id="KW-1185">Reference proteome</keyword>
<dbReference type="GO" id="GO:0016740">
    <property type="term" value="F:transferase activity"/>
    <property type="evidence" value="ECO:0007669"/>
    <property type="project" value="UniProtKB-KW"/>
</dbReference>
<dbReference type="AlphaFoldDB" id="A0A1Y0I2I6"/>
<dbReference type="InterPro" id="IPR028157">
    <property type="entry name" value="PELOTA_dom"/>
</dbReference>
<gene>
    <name evidence="3" type="ORF">OLMES_0584</name>
</gene>
<evidence type="ECO:0000259" key="1">
    <source>
        <dbReference type="Pfam" id="PF11202"/>
    </source>
</evidence>
<dbReference type="InterPro" id="IPR000836">
    <property type="entry name" value="PRTase_dom"/>
</dbReference>
<protein>
    <submittedName>
        <fullName evidence="3">Stress response phosphoribosyl transferase with PELOTA RNA binding domain</fullName>
    </submittedName>
</protein>
<dbReference type="RefSeq" id="WP_087459861.1">
    <property type="nucleotide sequence ID" value="NZ_CP021425.1"/>
</dbReference>
<dbReference type="CDD" id="cd06223">
    <property type="entry name" value="PRTases_typeI"/>
    <property type="match status" value="1"/>
</dbReference>
<dbReference type="Proteomes" id="UP000196027">
    <property type="component" value="Chromosome"/>
</dbReference>
<dbReference type="EMBL" id="CP021425">
    <property type="protein sequence ID" value="ARU54687.1"/>
    <property type="molecule type" value="Genomic_DNA"/>
</dbReference>
<dbReference type="PIRSF" id="PIRSF020979">
    <property type="entry name" value="UCP020979"/>
    <property type="match status" value="1"/>
</dbReference>
<accession>A0A1Y0I2I6</accession>
<dbReference type="InterPro" id="IPR048336">
    <property type="entry name" value="StiP-like"/>
</dbReference>
<evidence type="ECO:0000259" key="2">
    <source>
        <dbReference type="Pfam" id="PF15608"/>
    </source>
</evidence>
<dbReference type="KEGG" id="ome:OLMES_0584"/>
<evidence type="ECO:0000313" key="4">
    <source>
        <dbReference type="Proteomes" id="UP000196027"/>
    </source>
</evidence>
<sequence length="359" mass="39827">MTLLTGSYAAEDCQFLLQAVDVPMLSVEEKEQQLQKGGRHYSEILSAESAPSEQYLQLFHRLMQQYKAPMAQQIANLAAMVRDFKGAEVTIVSLARAGTPVGVMLTRALRYYYPECEVRHYSISIVRDKGIDTEALHYLKKQNISPDSILFVDGWTAKGVITRELKAAVYHWNQENPDFTLQDQLCVISDIGGTADLVATHEDYAIPSGILNSTVSGLISRSLLLPEISGFHQCAIYGHLAKDDLSNWFVDQISVLFGQLAPETIDLKPSNRAAQAKLMANYVARVMREHQVGDINKVKPGIAEATRVMLRRIPRLLIVKNKDSADVAHLLELALEKQVPVLEDATMPLNATALIANVV</sequence>
<name>A0A1Y0I2I6_9GAMM</name>
<dbReference type="Pfam" id="PF15608">
    <property type="entry name" value="PELOTA_1"/>
    <property type="match status" value="1"/>
</dbReference>
<feature type="domain" description="Cysteine protease StiP N-terminal" evidence="1">
    <location>
        <begin position="6"/>
        <end position="253"/>
    </location>
</feature>
<dbReference type="Pfam" id="PF11202">
    <property type="entry name" value="StiP"/>
    <property type="match status" value="1"/>
</dbReference>
<organism evidence="3 4">
    <name type="scientific">Oleiphilus messinensis</name>
    <dbReference type="NCBI Taxonomy" id="141451"/>
    <lineage>
        <taxon>Bacteria</taxon>
        <taxon>Pseudomonadati</taxon>
        <taxon>Pseudomonadota</taxon>
        <taxon>Gammaproteobacteria</taxon>
        <taxon>Oceanospirillales</taxon>
        <taxon>Oleiphilaceae</taxon>
        <taxon>Oleiphilus</taxon>
    </lineage>
</organism>
<feature type="domain" description="PELOTA RNA-binding" evidence="2">
    <location>
        <begin position="281"/>
        <end position="356"/>
    </location>
</feature>
<dbReference type="InterPro" id="IPR011215">
    <property type="entry name" value="StiP_N"/>
</dbReference>
<keyword evidence="3" id="KW-0808">Transferase</keyword>
<reference evidence="3 4" key="1">
    <citation type="submission" date="2017-05" db="EMBL/GenBank/DDBJ databases">
        <title>Genomic insights into alkan degradation activity of Oleiphilus messinensis.</title>
        <authorList>
            <person name="Kozyavkin S.A."/>
            <person name="Slesarev A.I."/>
            <person name="Golyshin P.N."/>
            <person name="Korzhenkov A."/>
            <person name="Golyshina O.N."/>
            <person name="Toshchakov S.V."/>
        </authorList>
    </citation>
    <scope>NUCLEOTIDE SEQUENCE [LARGE SCALE GENOMIC DNA]</scope>
    <source>
        <strain evidence="3 4">ME102</strain>
    </source>
</reference>